<dbReference type="Pfam" id="PF18759">
    <property type="entry name" value="Plavaka"/>
    <property type="match status" value="1"/>
</dbReference>
<dbReference type="EMBL" id="JABBWM010000031">
    <property type="protein sequence ID" value="KAG2107505.1"/>
    <property type="molecule type" value="Genomic_DNA"/>
</dbReference>
<name>A0A9P7F529_9AGAM</name>
<sequence>MYPHDTDAKRGASSHQCVTWRNRTNILAEDPDCHGAMFVPIILGSDKTTVSVATGQNDFYPLYVSAGNLRNNVCRAHKESVSLVGFLSIPKTILEAFRHAMEKPEVVKCADGHFRRAVYGLGPYIADYPEQCLLACIIQRCTADRQDLDHLVSGWRSHQHTKALMRGYSANELKNGWGILSGILSLGVKSMQPFTAYFPRADIHDLLAPDILHQIIKGTFKDHIVDWIGQYLIIIHGEAGAERIWADIDCRIAAVPAFPGLHHFPQGRKFKQWTGDDSKALMKVFLPAIVGHIPDKMLRALYHFLDFCYLVRRSSLDEADLDAMDKALHTFHEECRIFKDVGVTPDGISLPRQHSLCHYYYLTQQFGAPNGLCSSLTELKHCKAVKEPWRRSSGYLPLGQMLVNNQWLDKLASFRAEKTAAGLLDQPLLPPGVVPIDPDTNRDALDDPNFFLYRDDLDLEDAVADDDEAEVIVQLAKR</sequence>
<dbReference type="AlphaFoldDB" id="A0A9P7F529"/>
<reference evidence="1" key="1">
    <citation type="journal article" date="2020" name="New Phytol.">
        <title>Comparative genomics reveals dynamic genome evolution in host specialist ectomycorrhizal fungi.</title>
        <authorList>
            <person name="Lofgren L.A."/>
            <person name="Nguyen N.H."/>
            <person name="Vilgalys R."/>
            <person name="Ruytinx J."/>
            <person name="Liao H.L."/>
            <person name="Branco S."/>
            <person name="Kuo A."/>
            <person name="LaButti K."/>
            <person name="Lipzen A."/>
            <person name="Andreopoulos W."/>
            <person name="Pangilinan J."/>
            <person name="Riley R."/>
            <person name="Hundley H."/>
            <person name="Na H."/>
            <person name="Barry K."/>
            <person name="Grigoriev I.V."/>
            <person name="Stajich J.E."/>
            <person name="Kennedy P.G."/>
        </authorList>
    </citation>
    <scope>NUCLEOTIDE SEQUENCE</scope>
    <source>
        <strain evidence="1">FC423</strain>
    </source>
</reference>
<dbReference type="GeneID" id="64696032"/>
<protein>
    <submittedName>
        <fullName evidence="1">Uncharacterized protein</fullName>
    </submittedName>
</protein>
<keyword evidence="2" id="KW-1185">Reference proteome</keyword>
<proteinExistence type="predicted"/>
<comment type="caution">
    <text evidence="1">The sequence shown here is derived from an EMBL/GenBank/DDBJ whole genome shotgun (WGS) entry which is preliminary data.</text>
</comment>
<dbReference type="Proteomes" id="UP000823399">
    <property type="component" value="Unassembled WGS sequence"/>
</dbReference>
<gene>
    <name evidence="1" type="ORF">F5147DRAFT_653356</name>
</gene>
<dbReference type="InterPro" id="IPR041078">
    <property type="entry name" value="Plavaka"/>
</dbReference>
<evidence type="ECO:0000313" key="2">
    <source>
        <dbReference type="Proteomes" id="UP000823399"/>
    </source>
</evidence>
<accession>A0A9P7F529</accession>
<dbReference type="RefSeq" id="XP_041292319.1">
    <property type="nucleotide sequence ID" value="XM_041433773.1"/>
</dbReference>
<organism evidence="1 2">
    <name type="scientific">Suillus discolor</name>
    <dbReference type="NCBI Taxonomy" id="1912936"/>
    <lineage>
        <taxon>Eukaryota</taxon>
        <taxon>Fungi</taxon>
        <taxon>Dikarya</taxon>
        <taxon>Basidiomycota</taxon>
        <taxon>Agaricomycotina</taxon>
        <taxon>Agaricomycetes</taxon>
        <taxon>Agaricomycetidae</taxon>
        <taxon>Boletales</taxon>
        <taxon>Suillineae</taxon>
        <taxon>Suillaceae</taxon>
        <taxon>Suillus</taxon>
    </lineage>
</organism>
<evidence type="ECO:0000313" key="1">
    <source>
        <dbReference type="EMBL" id="KAG2107505.1"/>
    </source>
</evidence>
<dbReference type="OrthoDB" id="2612227at2759"/>